<dbReference type="InterPro" id="IPR038570">
    <property type="entry name" value="HicA_sf"/>
</dbReference>
<proteinExistence type="inferred from homology"/>
<evidence type="ECO:0000256" key="1">
    <source>
        <dbReference type="ARBA" id="ARBA00006620"/>
    </source>
</evidence>
<sequence length="72" mass="7963">MNVAKLAGVNHLDAVRVLEKAGFWIIRQGKHIVMTDGTRLLTIPRHNPIKAFTMGGIVRDAGLTVEQFRGLL</sequence>
<dbReference type="Gene3D" id="3.30.920.30">
    <property type="entry name" value="Hypothetical protein"/>
    <property type="match status" value="1"/>
</dbReference>
<accession>A0A5B9W293</accession>
<gene>
    <name evidence="8" type="ORF">OJF2_32090</name>
</gene>
<dbReference type="AlphaFoldDB" id="A0A5B9W293"/>
<dbReference type="InterPro" id="IPR012933">
    <property type="entry name" value="HicA_mRNA_interferase"/>
</dbReference>
<evidence type="ECO:0000313" key="9">
    <source>
        <dbReference type="Proteomes" id="UP000324233"/>
    </source>
</evidence>
<keyword evidence="3" id="KW-0540">Nuclease</keyword>
<dbReference type="Pfam" id="PF07927">
    <property type="entry name" value="HicA_toxin"/>
    <property type="match status" value="1"/>
</dbReference>
<dbReference type="GO" id="GO:0003729">
    <property type="term" value="F:mRNA binding"/>
    <property type="evidence" value="ECO:0007669"/>
    <property type="project" value="InterPro"/>
</dbReference>
<keyword evidence="7" id="KW-0346">Stress response</keyword>
<comment type="similarity">
    <text evidence="1">Belongs to the HicA mRNA interferase family.</text>
</comment>
<keyword evidence="6" id="KW-0694">RNA-binding</keyword>
<evidence type="ECO:0000256" key="6">
    <source>
        <dbReference type="ARBA" id="ARBA00022884"/>
    </source>
</evidence>
<dbReference type="Proteomes" id="UP000324233">
    <property type="component" value="Chromosome"/>
</dbReference>
<name>A0A5B9W293_9BACT</name>
<organism evidence="8 9">
    <name type="scientific">Aquisphaera giovannonii</name>
    <dbReference type="NCBI Taxonomy" id="406548"/>
    <lineage>
        <taxon>Bacteria</taxon>
        <taxon>Pseudomonadati</taxon>
        <taxon>Planctomycetota</taxon>
        <taxon>Planctomycetia</taxon>
        <taxon>Isosphaerales</taxon>
        <taxon>Isosphaeraceae</taxon>
        <taxon>Aquisphaera</taxon>
    </lineage>
</organism>
<evidence type="ECO:0000256" key="4">
    <source>
        <dbReference type="ARBA" id="ARBA00022759"/>
    </source>
</evidence>
<evidence type="ECO:0000256" key="7">
    <source>
        <dbReference type="ARBA" id="ARBA00023016"/>
    </source>
</evidence>
<dbReference type="EMBL" id="CP042997">
    <property type="protein sequence ID" value="QEH34668.1"/>
    <property type="molecule type" value="Genomic_DNA"/>
</dbReference>
<dbReference type="GO" id="GO:0004519">
    <property type="term" value="F:endonuclease activity"/>
    <property type="evidence" value="ECO:0007669"/>
    <property type="project" value="UniProtKB-KW"/>
</dbReference>
<keyword evidence="4" id="KW-0255">Endonuclease</keyword>
<evidence type="ECO:0000256" key="3">
    <source>
        <dbReference type="ARBA" id="ARBA00022722"/>
    </source>
</evidence>
<evidence type="ECO:0000313" key="8">
    <source>
        <dbReference type="EMBL" id="QEH34668.1"/>
    </source>
</evidence>
<protein>
    <submittedName>
        <fullName evidence="8">YcfA-like protein</fullName>
    </submittedName>
</protein>
<keyword evidence="9" id="KW-1185">Reference proteome</keyword>
<keyword evidence="2" id="KW-1277">Toxin-antitoxin system</keyword>
<reference evidence="8 9" key="1">
    <citation type="submission" date="2019-08" db="EMBL/GenBank/DDBJ databases">
        <title>Deep-cultivation of Planctomycetes and their phenomic and genomic characterization uncovers novel biology.</title>
        <authorList>
            <person name="Wiegand S."/>
            <person name="Jogler M."/>
            <person name="Boedeker C."/>
            <person name="Pinto D."/>
            <person name="Vollmers J."/>
            <person name="Rivas-Marin E."/>
            <person name="Kohn T."/>
            <person name="Peeters S.H."/>
            <person name="Heuer A."/>
            <person name="Rast P."/>
            <person name="Oberbeckmann S."/>
            <person name="Bunk B."/>
            <person name="Jeske O."/>
            <person name="Meyerdierks A."/>
            <person name="Storesund J.E."/>
            <person name="Kallscheuer N."/>
            <person name="Luecker S."/>
            <person name="Lage O.M."/>
            <person name="Pohl T."/>
            <person name="Merkel B.J."/>
            <person name="Hornburger P."/>
            <person name="Mueller R.-W."/>
            <person name="Bruemmer F."/>
            <person name="Labrenz M."/>
            <person name="Spormann A.M."/>
            <person name="Op den Camp H."/>
            <person name="Overmann J."/>
            <person name="Amann R."/>
            <person name="Jetten M.S.M."/>
            <person name="Mascher T."/>
            <person name="Medema M.H."/>
            <person name="Devos D.P."/>
            <person name="Kaster A.-K."/>
            <person name="Ovreas L."/>
            <person name="Rohde M."/>
            <person name="Galperin M.Y."/>
            <person name="Jogler C."/>
        </authorList>
    </citation>
    <scope>NUCLEOTIDE SEQUENCE [LARGE SCALE GENOMIC DNA]</scope>
    <source>
        <strain evidence="8 9">OJF2</strain>
    </source>
</reference>
<evidence type="ECO:0000256" key="2">
    <source>
        <dbReference type="ARBA" id="ARBA00022649"/>
    </source>
</evidence>
<dbReference type="SUPFAM" id="SSF54786">
    <property type="entry name" value="YcfA/nrd intein domain"/>
    <property type="match status" value="1"/>
</dbReference>
<dbReference type="KEGG" id="agv:OJF2_32090"/>
<keyword evidence="5" id="KW-0378">Hydrolase</keyword>
<evidence type="ECO:0000256" key="5">
    <source>
        <dbReference type="ARBA" id="ARBA00022801"/>
    </source>
</evidence>
<dbReference type="GO" id="GO:0016787">
    <property type="term" value="F:hydrolase activity"/>
    <property type="evidence" value="ECO:0007669"/>
    <property type="project" value="UniProtKB-KW"/>
</dbReference>